<name>H0EC67_9ACTN</name>
<evidence type="ECO:0000256" key="2">
    <source>
        <dbReference type="SAM" id="Phobius"/>
    </source>
</evidence>
<sequence length="308" mass="31151">MSRSLRDLSGQVDPLLAVVVGGVLVVGGGLAVWGSGQDTSPVANDPSAALTAAKDDATTARALQAVAAANRDSAVPATTEAAELRRARRASDSGRSTDPFSRGATAPPAAAGGGSSGSGTATSVSDKARSAVATSNAASSAAASATGTAPTTAVKPATPATSPPAIGGGSEQDRRKALAALAAQRAKLAPRVSMRVKTSSARDSRSRLKLGTLLPNSKHAVARIVDVSASGRVVTLRLDRGVTLPGPQSKGTVCVQRFTTGKRSCRLVHVRAGRTVVLRAPERRGEPGDVTALRILSVWRGTVRMTAR</sequence>
<organism evidence="3 4">
    <name type="scientific">Patulibacter medicamentivorans</name>
    <dbReference type="NCBI Taxonomy" id="1097667"/>
    <lineage>
        <taxon>Bacteria</taxon>
        <taxon>Bacillati</taxon>
        <taxon>Actinomycetota</taxon>
        <taxon>Thermoleophilia</taxon>
        <taxon>Solirubrobacterales</taxon>
        <taxon>Patulibacteraceae</taxon>
        <taxon>Patulibacter</taxon>
    </lineage>
</organism>
<keyword evidence="4" id="KW-1185">Reference proteome</keyword>
<evidence type="ECO:0000313" key="4">
    <source>
        <dbReference type="Proteomes" id="UP000005143"/>
    </source>
</evidence>
<feature type="compositionally biased region" description="Low complexity" evidence="1">
    <location>
        <begin position="138"/>
        <end position="165"/>
    </location>
</feature>
<dbReference type="EMBL" id="AGUD01000346">
    <property type="protein sequence ID" value="EHN08739.1"/>
    <property type="molecule type" value="Genomic_DNA"/>
</dbReference>
<dbReference type="Proteomes" id="UP000005143">
    <property type="component" value="Unassembled WGS sequence"/>
</dbReference>
<keyword evidence="2" id="KW-0812">Transmembrane</keyword>
<dbReference type="OrthoDB" id="9985832at2"/>
<evidence type="ECO:0000256" key="1">
    <source>
        <dbReference type="SAM" id="MobiDB-lite"/>
    </source>
</evidence>
<feature type="region of interest" description="Disordered" evidence="1">
    <location>
        <begin position="69"/>
        <end position="123"/>
    </location>
</feature>
<feature type="region of interest" description="Disordered" evidence="1">
    <location>
        <begin position="138"/>
        <end position="174"/>
    </location>
</feature>
<dbReference type="RefSeq" id="WP_007579643.1">
    <property type="nucleotide sequence ID" value="NZ_AGUD01000346.1"/>
</dbReference>
<protein>
    <submittedName>
        <fullName evidence="3">Uncharacterized protein</fullName>
    </submittedName>
</protein>
<keyword evidence="2" id="KW-0472">Membrane</keyword>
<dbReference type="AlphaFoldDB" id="H0EC67"/>
<gene>
    <name evidence="3" type="ORF">PAI11_44450</name>
</gene>
<feature type="transmembrane region" description="Helical" evidence="2">
    <location>
        <begin position="12"/>
        <end position="33"/>
    </location>
</feature>
<reference evidence="3 4" key="1">
    <citation type="journal article" date="2013" name="Biodegradation">
        <title>Quantitative proteomic analysis of ibuprofen-degrading Patulibacter sp. strain I11.</title>
        <authorList>
            <person name="Almeida B."/>
            <person name="Kjeldal H."/>
            <person name="Lolas I."/>
            <person name="Knudsen A.D."/>
            <person name="Carvalho G."/>
            <person name="Nielsen K.L."/>
            <person name="Barreto Crespo M.T."/>
            <person name="Stensballe A."/>
            <person name="Nielsen J.L."/>
        </authorList>
    </citation>
    <scope>NUCLEOTIDE SEQUENCE [LARGE SCALE GENOMIC DNA]</scope>
    <source>
        <strain evidence="3 4">I11</strain>
    </source>
</reference>
<keyword evidence="2" id="KW-1133">Transmembrane helix</keyword>
<comment type="caution">
    <text evidence="3">The sequence shown here is derived from an EMBL/GenBank/DDBJ whole genome shotgun (WGS) entry which is preliminary data.</text>
</comment>
<evidence type="ECO:0000313" key="3">
    <source>
        <dbReference type="EMBL" id="EHN08739.1"/>
    </source>
</evidence>
<accession>H0EC67</accession>
<proteinExistence type="predicted"/>
<feature type="compositionally biased region" description="Basic and acidic residues" evidence="1">
    <location>
        <begin position="82"/>
        <end position="92"/>
    </location>
</feature>